<accession>A0A5B8U601</accession>
<dbReference type="EMBL" id="CP042430">
    <property type="protein sequence ID" value="QEC48513.1"/>
    <property type="molecule type" value="Genomic_DNA"/>
</dbReference>
<keyword evidence="4 5" id="KW-0472">Membrane</keyword>
<evidence type="ECO:0000256" key="5">
    <source>
        <dbReference type="SAM" id="Phobius"/>
    </source>
</evidence>
<evidence type="ECO:0000256" key="6">
    <source>
        <dbReference type="SAM" id="SignalP"/>
    </source>
</evidence>
<evidence type="ECO:0000256" key="4">
    <source>
        <dbReference type="ARBA" id="ARBA00023136"/>
    </source>
</evidence>
<dbReference type="KEGG" id="bsol:FSW04_13685"/>
<evidence type="ECO:0000256" key="1">
    <source>
        <dbReference type="ARBA" id="ARBA00004141"/>
    </source>
</evidence>
<evidence type="ECO:0000256" key="3">
    <source>
        <dbReference type="ARBA" id="ARBA00022989"/>
    </source>
</evidence>
<dbReference type="RefSeq" id="WP_146920136.1">
    <property type="nucleotide sequence ID" value="NZ_CP042430.1"/>
</dbReference>
<evidence type="ECO:0000256" key="2">
    <source>
        <dbReference type="ARBA" id="ARBA00022692"/>
    </source>
</evidence>
<dbReference type="GO" id="GO:0005886">
    <property type="term" value="C:plasma membrane"/>
    <property type="evidence" value="ECO:0007669"/>
    <property type="project" value="UniProtKB-ARBA"/>
</dbReference>
<keyword evidence="6" id="KW-0732">Signal</keyword>
<keyword evidence="8" id="KW-1185">Reference proteome</keyword>
<name>A0A5B8U601_9ACTN</name>
<feature type="transmembrane region" description="Helical" evidence="5">
    <location>
        <begin position="259"/>
        <end position="278"/>
    </location>
</feature>
<sequence>MARAVAGAAWCCALAAAALAAQHPVVLGTLALVILAAAAAAGVLREVGRTALWMAPWAVVIALINMLVVRDGLTVIARLGEVPPFGQIDLTLEALVYGLLFGLRLLVVSLAFALFTVAVDPDDLLRVLRRVSVRSALAATLATRLVPVLAADARRIDEARRCRPDGGGRGPAARVAVLRAVAGGALDRALDVAATLEVRGYGSARRGSWRALRSGRPWSRHDLGFTASALALAAVTVADRLGGLAAYDPYPTLHGAPAGQVLAVAAGIALVALAPLAARRGIR</sequence>
<feature type="transmembrane region" description="Helical" evidence="5">
    <location>
        <begin position="96"/>
        <end position="119"/>
    </location>
</feature>
<feature type="transmembrane region" description="Helical" evidence="5">
    <location>
        <begin position="55"/>
        <end position="76"/>
    </location>
</feature>
<proteinExistence type="predicted"/>
<dbReference type="AlphaFoldDB" id="A0A5B8U601"/>
<dbReference type="InterPro" id="IPR003339">
    <property type="entry name" value="ABC/ECF_trnsptr_transmembrane"/>
</dbReference>
<gene>
    <name evidence="7" type="ORF">FSW04_13685</name>
</gene>
<comment type="subcellular location">
    <subcellularLocation>
        <location evidence="1">Membrane</location>
        <topology evidence="1">Multi-pass membrane protein</topology>
    </subcellularLocation>
</comment>
<dbReference type="Proteomes" id="UP000321805">
    <property type="component" value="Chromosome"/>
</dbReference>
<feature type="chain" id="PRO_5038830494" evidence="6">
    <location>
        <begin position="21"/>
        <end position="283"/>
    </location>
</feature>
<keyword evidence="2 5" id="KW-0812">Transmembrane</keyword>
<organism evidence="7 8">
    <name type="scientific">Baekduia soli</name>
    <dbReference type="NCBI Taxonomy" id="496014"/>
    <lineage>
        <taxon>Bacteria</taxon>
        <taxon>Bacillati</taxon>
        <taxon>Actinomycetota</taxon>
        <taxon>Thermoleophilia</taxon>
        <taxon>Solirubrobacterales</taxon>
        <taxon>Baekduiaceae</taxon>
        <taxon>Baekduia</taxon>
    </lineage>
</organism>
<reference evidence="7 8" key="1">
    <citation type="journal article" date="2018" name="J. Microbiol.">
        <title>Baekduia soli gen. nov., sp. nov., a novel bacterium isolated from the soil of Baekdu Mountain and proposal of a novel family name, Baekduiaceae fam. nov.</title>
        <authorList>
            <person name="An D.S."/>
            <person name="Siddiqi M.Z."/>
            <person name="Kim K.H."/>
            <person name="Yu H.S."/>
            <person name="Im W.T."/>
        </authorList>
    </citation>
    <scope>NUCLEOTIDE SEQUENCE [LARGE SCALE GENOMIC DNA]</scope>
    <source>
        <strain evidence="7 8">BR7-21</strain>
    </source>
</reference>
<protein>
    <submittedName>
        <fullName evidence="7">Energy-coupling factor transporter transmembrane protein EcfT</fullName>
    </submittedName>
</protein>
<evidence type="ECO:0000313" key="7">
    <source>
        <dbReference type="EMBL" id="QEC48513.1"/>
    </source>
</evidence>
<dbReference type="CDD" id="cd16914">
    <property type="entry name" value="EcfT"/>
    <property type="match status" value="1"/>
</dbReference>
<keyword evidence="3 5" id="KW-1133">Transmembrane helix</keyword>
<dbReference type="OrthoDB" id="5244286at2"/>
<evidence type="ECO:0000313" key="8">
    <source>
        <dbReference type="Proteomes" id="UP000321805"/>
    </source>
</evidence>
<dbReference type="Pfam" id="PF02361">
    <property type="entry name" value="CbiQ"/>
    <property type="match status" value="1"/>
</dbReference>
<feature type="signal peptide" evidence="6">
    <location>
        <begin position="1"/>
        <end position="20"/>
    </location>
</feature>